<comment type="caution">
    <text evidence="1">The sequence shown here is derived from an EMBL/GenBank/DDBJ whole genome shotgun (WGS) entry which is preliminary data.</text>
</comment>
<evidence type="ECO:0000313" key="2">
    <source>
        <dbReference type="Proteomes" id="UP000526734"/>
    </source>
</evidence>
<protein>
    <recommendedName>
        <fullName evidence="3">PadR family transcriptional regulator</fullName>
    </recommendedName>
</protein>
<reference evidence="1 2" key="1">
    <citation type="submission" date="2020-08" db="EMBL/GenBank/DDBJ databases">
        <title>Amycolatopsis sp. nov. DR6-1 isolated from Dendrobium heterocarpum.</title>
        <authorList>
            <person name="Tedsree N."/>
            <person name="Kuncharoen N."/>
            <person name="Likhitwitayawuid K."/>
            <person name="Tanasupawat S."/>
        </authorList>
    </citation>
    <scope>NUCLEOTIDE SEQUENCE [LARGE SCALE GENOMIC DNA]</scope>
    <source>
        <strain evidence="1 2">DR6-1</strain>
    </source>
</reference>
<dbReference type="AlphaFoldDB" id="A0A7W3W3B4"/>
<evidence type="ECO:0000313" key="1">
    <source>
        <dbReference type="EMBL" id="MBB1158116.1"/>
    </source>
</evidence>
<name>A0A7W3W3B4_9PSEU</name>
<evidence type="ECO:0008006" key="3">
    <source>
        <dbReference type="Google" id="ProtNLM"/>
    </source>
</evidence>
<accession>A0A7W3W3B4</accession>
<organism evidence="1 2">
    <name type="scientific">Amycolatopsis dendrobii</name>
    <dbReference type="NCBI Taxonomy" id="2760662"/>
    <lineage>
        <taxon>Bacteria</taxon>
        <taxon>Bacillati</taxon>
        <taxon>Actinomycetota</taxon>
        <taxon>Actinomycetes</taxon>
        <taxon>Pseudonocardiales</taxon>
        <taxon>Pseudonocardiaceae</taxon>
        <taxon>Amycolatopsis</taxon>
    </lineage>
</organism>
<dbReference type="EMBL" id="JACGZW010000012">
    <property type="protein sequence ID" value="MBB1158116.1"/>
    <property type="molecule type" value="Genomic_DNA"/>
</dbReference>
<proteinExistence type="predicted"/>
<dbReference type="Proteomes" id="UP000526734">
    <property type="component" value="Unassembled WGS sequence"/>
</dbReference>
<gene>
    <name evidence="1" type="ORF">H4281_33640</name>
</gene>
<keyword evidence="2" id="KW-1185">Reference proteome</keyword>
<sequence>MKPAPKMQAVMVLYHLGEQGLWEHHLFGALRQHYRDAELSGLREGLVGLSTVGWLDVVGQRSHRGHLLRRYALAASARRLVEYQLDLRRYLPVELPIPAGRQA</sequence>
<dbReference type="RefSeq" id="WP_182894875.1">
    <property type="nucleotide sequence ID" value="NZ_JACGZW010000012.1"/>
</dbReference>